<keyword evidence="4" id="KW-1185">Reference proteome</keyword>
<name>A0A0S4JST1_BODSA</name>
<evidence type="ECO:0000313" key="4">
    <source>
        <dbReference type="Proteomes" id="UP000051952"/>
    </source>
</evidence>
<organism evidence="3 4">
    <name type="scientific">Bodo saltans</name>
    <name type="common">Flagellated protozoan</name>
    <dbReference type="NCBI Taxonomy" id="75058"/>
    <lineage>
        <taxon>Eukaryota</taxon>
        <taxon>Discoba</taxon>
        <taxon>Euglenozoa</taxon>
        <taxon>Kinetoplastea</taxon>
        <taxon>Metakinetoplastina</taxon>
        <taxon>Eubodonida</taxon>
        <taxon>Bodonidae</taxon>
        <taxon>Bodo</taxon>
    </lineage>
</organism>
<reference evidence="4" key="1">
    <citation type="submission" date="2015-09" db="EMBL/GenBank/DDBJ databases">
        <authorList>
            <consortium name="Pathogen Informatics"/>
        </authorList>
    </citation>
    <scope>NUCLEOTIDE SEQUENCE [LARGE SCALE GENOMIC DNA]</scope>
    <source>
        <strain evidence="4">Lake Konstanz</strain>
    </source>
</reference>
<feature type="compositionally biased region" description="Low complexity" evidence="1">
    <location>
        <begin position="227"/>
        <end position="242"/>
    </location>
</feature>
<keyword evidence="2 3" id="KW-0812">Transmembrane</keyword>
<keyword evidence="2" id="KW-0472">Membrane</keyword>
<keyword evidence="2" id="KW-1133">Transmembrane helix</keyword>
<feature type="transmembrane region" description="Helical" evidence="2">
    <location>
        <begin position="369"/>
        <end position="393"/>
    </location>
</feature>
<feature type="compositionally biased region" description="Low complexity" evidence="1">
    <location>
        <begin position="199"/>
        <end position="220"/>
    </location>
</feature>
<gene>
    <name evidence="3" type="ORF">BSAL_41955</name>
</gene>
<evidence type="ECO:0000313" key="3">
    <source>
        <dbReference type="EMBL" id="CUG93301.1"/>
    </source>
</evidence>
<sequence>MFVRAMVPSFVPNPTVLPSVFTTSPGYVPQGGQTPLPTLAPGVTLPHISCVLNIEGLYADLVTCVNGALTKIYVNRSVNAIMCMSAAEKMRPCVTNWLDNVMPTCAGADIYLNNVLSSLNASSSFNFCGHANRCSDGAAGAQAVCTVVNAAMQPSGGATFAPQLQLPKPIANLPTFTVPSNTITMPPTTTTMAPVTTLSPQTTAAPGGPTTAAPATTAAPNTPPPSFTTTTTTTNTPATTTTTTTVAPTQQFLFRCELPYNHVAPPSNFALLVGFQIGLNTAAPIEISEVIISSQQQLAHGVGKRTVGNAIDGPTFTFFFVGDSAATYSQELDVMVNSNSAAVAQSLGLQSIAAEPYTPQGSSTQPSGLGAGAVAGIILTILVVLVIVGVVGYRHHQRTTRGGNHRTLRGSMIQEEGGYGGTSSGAVLTSKRELGGLDDESRAAPIHSAM</sequence>
<dbReference type="EMBL" id="CYKH01002141">
    <property type="protein sequence ID" value="CUG93301.1"/>
    <property type="molecule type" value="Genomic_DNA"/>
</dbReference>
<proteinExistence type="predicted"/>
<dbReference type="AlphaFoldDB" id="A0A0S4JST1"/>
<dbReference type="VEuPathDB" id="TriTrypDB:BSAL_41955"/>
<protein>
    <submittedName>
        <fullName evidence="3">Transmembrane protein, putative</fullName>
    </submittedName>
</protein>
<evidence type="ECO:0000256" key="1">
    <source>
        <dbReference type="SAM" id="MobiDB-lite"/>
    </source>
</evidence>
<dbReference type="Proteomes" id="UP000051952">
    <property type="component" value="Unassembled WGS sequence"/>
</dbReference>
<evidence type="ECO:0000256" key="2">
    <source>
        <dbReference type="SAM" id="Phobius"/>
    </source>
</evidence>
<accession>A0A0S4JST1</accession>
<feature type="region of interest" description="Disordered" evidence="1">
    <location>
        <begin position="199"/>
        <end position="242"/>
    </location>
</feature>